<keyword evidence="2" id="KW-1185">Reference proteome</keyword>
<reference evidence="1" key="1">
    <citation type="submission" date="2021-06" db="EMBL/GenBank/DDBJ databases">
        <authorList>
            <person name="Kallberg Y."/>
            <person name="Tangrot J."/>
            <person name="Rosling A."/>
        </authorList>
    </citation>
    <scope>NUCLEOTIDE SEQUENCE</scope>
    <source>
        <strain evidence="1">MA461A</strain>
    </source>
</reference>
<feature type="non-terminal residue" evidence="1">
    <location>
        <position position="83"/>
    </location>
</feature>
<evidence type="ECO:0000313" key="2">
    <source>
        <dbReference type="Proteomes" id="UP000789920"/>
    </source>
</evidence>
<feature type="non-terminal residue" evidence="1">
    <location>
        <position position="1"/>
    </location>
</feature>
<protein>
    <submittedName>
        <fullName evidence="1">4292_t:CDS:1</fullName>
    </submittedName>
</protein>
<dbReference type="EMBL" id="CAJVQC010178508">
    <property type="protein sequence ID" value="CAG8851854.1"/>
    <property type="molecule type" value="Genomic_DNA"/>
</dbReference>
<comment type="caution">
    <text evidence="1">The sequence shown here is derived from an EMBL/GenBank/DDBJ whole genome shotgun (WGS) entry which is preliminary data.</text>
</comment>
<name>A0ACA9SZL6_9GLOM</name>
<gene>
    <name evidence="1" type="ORF">RPERSI_LOCUS36769</name>
</gene>
<evidence type="ECO:0000313" key="1">
    <source>
        <dbReference type="EMBL" id="CAG8851854.1"/>
    </source>
</evidence>
<dbReference type="Proteomes" id="UP000789920">
    <property type="component" value="Unassembled WGS sequence"/>
</dbReference>
<proteinExistence type="predicted"/>
<sequence>GTVTKPPASKLFYIPQKPYLALGTFRDQVIYPDTKTMARSKGFDDSKLMELLDVVQLGNLIAREGGWDVVRDWADVLSGGEKQ</sequence>
<accession>A0ACA9SZL6</accession>
<organism evidence="1 2">
    <name type="scientific">Racocetra persica</name>
    <dbReference type="NCBI Taxonomy" id="160502"/>
    <lineage>
        <taxon>Eukaryota</taxon>
        <taxon>Fungi</taxon>
        <taxon>Fungi incertae sedis</taxon>
        <taxon>Mucoromycota</taxon>
        <taxon>Glomeromycotina</taxon>
        <taxon>Glomeromycetes</taxon>
        <taxon>Diversisporales</taxon>
        <taxon>Gigasporaceae</taxon>
        <taxon>Racocetra</taxon>
    </lineage>
</organism>